<dbReference type="OrthoDB" id="9807264at2"/>
<reference evidence="4 5" key="1">
    <citation type="submission" date="2015-05" db="EMBL/GenBank/DDBJ databases">
        <authorList>
            <person name="Rodrigo-Torres Lidia"/>
            <person name="Arahal R.David."/>
        </authorList>
    </citation>
    <scope>NUCLEOTIDE SEQUENCE [LARGE SCALE GENOMIC DNA]</scope>
    <source>
        <strain evidence="4 5">CECT 7321</strain>
    </source>
</reference>
<comment type="similarity">
    <text evidence="1">Belongs to the SdhE FAD assembly factor family.</text>
</comment>
<keyword evidence="3" id="KW-0143">Chaperone</keyword>
<dbReference type="Gene3D" id="1.10.150.250">
    <property type="entry name" value="Flavinator of succinate dehydrogenase"/>
    <property type="match status" value="1"/>
</dbReference>
<evidence type="ECO:0000256" key="2">
    <source>
        <dbReference type="ARBA" id="ARBA00019418"/>
    </source>
</evidence>
<dbReference type="GeneID" id="78397928"/>
<dbReference type="STRING" id="481446.NIT7645_03121"/>
<evidence type="ECO:0000313" key="4">
    <source>
        <dbReference type="EMBL" id="CRL09267.1"/>
    </source>
</evidence>
<dbReference type="RefSeq" id="WP_008560859.1">
    <property type="nucleotide sequence ID" value="NZ_BSKQ01000001.1"/>
</dbReference>
<sequence length="94" mass="10547">MIDLKASPPPADESRETRIKRLTMRSMRRGIKEMDILLSAYAAQKLAAMSDADLDLYDALLHENDQDLYQWVTGQVAAPQGYSVLIADIAQTHQ</sequence>
<evidence type="ECO:0000256" key="1">
    <source>
        <dbReference type="ARBA" id="ARBA00008571"/>
    </source>
</evidence>
<gene>
    <name evidence="4" type="ORF">NIT7321_00096</name>
</gene>
<dbReference type="GO" id="GO:0006099">
    <property type="term" value="P:tricarboxylic acid cycle"/>
    <property type="evidence" value="ECO:0007669"/>
    <property type="project" value="TreeGrafter"/>
</dbReference>
<keyword evidence="5" id="KW-1185">Reference proteome</keyword>
<proteinExistence type="inferred from homology"/>
<dbReference type="InterPro" id="IPR036714">
    <property type="entry name" value="SDH_sf"/>
</dbReference>
<organism evidence="4 5">
    <name type="scientific">Phaeobacter italicus</name>
    <dbReference type="NCBI Taxonomy" id="481446"/>
    <lineage>
        <taxon>Bacteria</taxon>
        <taxon>Pseudomonadati</taxon>
        <taxon>Pseudomonadota</taxon>
        <taxon>Alphaproteobacteria</taxon>
        <taxon>Rhodobacterales</taxon>
        <taxon>Roseobacteraceae</taxon>
        <taxon>Phaeobacter</taxon>
    </lineage>
</organism>
<dbReference type="PANTHER" id="PTHR12469">
    <property type="entry name" value="PROTEIN EMI5 HOMOLOG, MITOCHONDRIAL"/>
    <property type="match status" value="1"/>
</dbReference>
<dbReference type="Pfam" id="PF03937">
    <property type="entry name" value="Sdh5"/>
    <property type="match status" value="1"/>
</dbReference>
<dbReference type="FunFam" id="1.10.150.250:FF:000002">
    <property type="entry name" value="Succinate dehydrogenase assembly factor 2, mitochondrial"/>
    <property type="match status" value="1"/>
</dbReference>
<protein>
    <recommendedName>
        <fullName evidence="2">FAD assembly factor SdhE</fullName>
    </recommendedName>
</protein>
<evidence type="ECO:0000256" key="3">
    <source>
        <dbReference type="ARBA" id="ARBA00023186"/>
    </source>
</evidence>
<dbReference type="PANTHER" id="PTHR12469:SF2">
    <property type="entry name" value="SUCCINATE DEHYDROGENASE ASSEMBLY FACTOR 2, MITOCHONDRIAL"/>
    <property type="match status" value="1"/>
</dbReference>
<dbReference type="Proteomes" id="UP000043764">
    <property type="component" value="Unassembled WGS sequence"/>
</dbReference>
<accession>A0A0H5DGB5</accession>
<dbReference type="EMBL" id="CVRL01000001">
    <property type="protein sequence ID" value="CRL09267.1"/>
    <property type="molecule type" value="Genomic_DNA"/>
</dbReference>
<dbReference type="SUPFAM" id="SSF109910">
    <property type="entry name" value="YgfY-like"/>
    <property type="match status" value="1"/>
</dbReference>
<dbReference type="InterPro" id="IPR005631">
    <property type="entry name" value="SDH"/>
</dbReference>
<name>A0A0H5DGB5_9RHOB</name>
<evidence type="ECO:0000313" key="5">
    <source>
        <dbReference type="Proteomes" id="UP000043764"/>
    </source>
</evidence>
<dbReference type="AlphaFoldDB" id="A0A0H5DGB5"/>